<gene>
    <name evidence="1" type="ORF">PXEA_LOCUS32765</name>
</gene>
<dbReference type="EMBL" id="CAAALY010260856">
    <property type="protein sequence ID" value="VEL39325.1"/>
    <property type="molecule type" value="Genomic_DNA"/>
</dbReference>
<dbReference type="AlphaFoldDB" id="A0A3S5BB92"/>
<sequence length="88" mass="10248">MKGWQLHLPATDVHKALLPNWTRLHFRARLNSSHNRPSGTRTRSVAVQQTHTRHVDHCHDHISLMGMSMEQREGFSVTTDCITYIQFE</sequence>
<keyword evidence="2" id="KW-1185">Reference proteome</keyword>
<protein>
    <submittedName>
        <fullName evidence="1">Uncharacterized protein</fullName>
    </submittedName>
</protein>
<evidence type="ECO:0000313" key="1">
    <source>
        <dbReference type="EMBL" id="VEL39325.1"/>
    </source>
</evidence>
<proteinExistence type="predicted"/>
<organism evidence="1 2">
    <name type="scientific">Protopolystoma xenopodis</name>
    <dbReference type="NCBI Taxonomy" id="117903"/>
    <lineage>
        <taxon>Eukaryota</taxon>
        <taxon>Metazoa</taxon>
        <taxon>Spiralia</taxon>
        <taxon>Lophotrochozoa</taxon>
        <taxon>Platyhelminthes</taxon>
        <taxon>Monogenea</taxon>
        <taxon>Polyopisthocotylea</taxon>
        <taxon>Polystomatidea</taxon>
        <taxon>Polystomatidae</taxon>
        <taxon>Protopolystoma</taxon>
    </lineage>
</organism>
<name>A0A3S5BB92_9PLAT</name>
<evidence type="ECO:0000313" key="2">
    <source>
        <dbReference type="Proteomes" id="UP000784294"/>
    </source>
</evidence>
<accession>A0A3S5BB92</accession>
<dbReference type="Proteomes" id="UP000784294">
    <property type="component" value="Unassembled WGS sequence"/>
</dbReference>
<reference evidence="1" key="1">
    <citation type="submission" date="2018-11" db="EMBL/GenBank/DDBJ databases">
        <authorList>
            <consortium name="Pathogen Informatics"/>
        </authorList>
    </citation>
    <scope>NUCLEOTIDE SEQUENCE</scope>
</reference>
<comment type="caution">
    <text evidence="1">The sequence shown here is derived from an EMBL/GenBank/DDBJ whole genome shotgun (WGS) entry which is preliminary data.</text>
</comment>